<sequence>MTSQHQSLLRSKDLSLLKLHSTFNISRTTTLATSELHSLPNQYSQPHWVLNKVGIFSWCCANVFMSFSSVSPKCRNDCIREWDVDTLVI</sequence>
<proteinExistence type="predicted"/>
<gene>
    <name evidence="1" type="ORF">CEXT_806191</name>
</gene>
<dbReference type="Proteomes" id="UP001054945">
    <property type="component" value="Unassembled WGS sequence"/>
</dbReference>
<evidence type="ECO:0000313" key="1">
    <source>
        <dbReference type="EMBL" id="GIY19913.1"/>
    </source>
</evidence>
<protein>
    <submittedName>
        <fullName evidence="1">Uncharacterized protein</fullName>
    </submittedName>
</protein>
<dbReference type="EMBL" id="BPLR01007806">
    <property type="protein sequence ID" value="GIY19913.1"/>
    <property type="molecule type" value="Genomic_DNA"/>
</dbReference>
<evidence type="ECO:0000313" key="2">
    <source>
        <dbReference type="Proteomes" id="UP001054945"/>
    </source>
</evidence>
<organism evidence="1 2">
    <name type="scientific">Caerostris extrusa</name>
    <name type="common">Bark spider</name>
    <name type="synonym">Caerostris bankana</name>
    <dbReference type="NCBI Taxonomy" id="172846"/>
    <lineage>
        <taxon>Eukaryota</taxon>
        <taxon>Metazoa</taxon>
        <taxon>Ecdysozoa</taxon>
        <taxon>Arthropoda</taxon>
        <taxon>Chelicerata</taxon>
        <taxon>Arachnida</taxon>
        <taxon>Araneae</taxon>
        <taxon>Araneomorphae</taxon>
        <taxon>Entelegynae</taxon>
        <taxon>Araneoidea</taxon>
        <taxon>Araneidae</taxon>
        <taxon>Caerostris</taxon>
    </lineage>
</organism>
<keyword evidence="2" id="KW-1185">Reference proteome</keyword>
<name>A0AAV4RC89_CAEEX</name>
<comment type="caution">
    <text evidence="1">The sequence shown here is derived from an EMBL/GenBank/DDBJ whole genome shotgun (WGS) entry which is preliminary data.</text>
</comment>
<accession>A0AAV4RC89</accession>
<reference evidence="1 2" key="1">
    <citation type="submission" date="2021-06" db="EMBL/GenBank/DDBJ databases">
        <title>Caerostris extrusa draft genome.</title>
        <authorList>
            <person name="Kono N."/>
            <person name="Arakawa K."/>
        </authorList>
    </citation>
    <scope>NUCLEOTIDE SEQUENCE [LARGE SCALE GENOMIC DNA]</scope>
</reference>
<dbReference type="AlphaFoldDB" id="A0AAV4RC89"/>